<proteinExistence type="predicted"/>
<evidence type="ECO:0000313" key="2">
    <source>
        <dbReference type="EMBL" id="MEU0154926.1"/>
    </source>
</evidence>
<keyword evidence="1" id="KW-0472">Membrane</keyword>
<protein>
    <submittedName>
        <fullName evidence="2">Uncharacterized protein</fullName>
    </submittedName>
</protein>
<organism evidence="2 3">
    <name type="scientific">Micromonospora fulviviridis</name>
    <dbReference type="NCBI Taxonomy" id="47860"/>
    <lineage>
        <taxon>Bacteria</taxon>
        <taxon>Bacillati</taxon>
        <taxon>Actinomycetota</taxon>
        <taxon>Actinomycetes</taxon>
        <taxon>Micromonosporales</taxon>
        <taxon>Micromonosporaceae</taxon>
        <taxon>Micromonospora</taxon>
    </lineage>
</organism>
<keyword evidence="1" id="KW-1133">Transmembrane helix</keyword>
<sequence>MDEDEQRAEAGPEPARRASAWLILGVVSSALLVCCCSVVIGLAVSWSAGLLGGR</sequence>
<name>A0ABV2VQ54_9ACTN</name>
<evidence type="ECO:0000256" key="1">
    <source>
        <dbReference type="SAM" id="Phobius"/>
    </source>
</evidence>
<feature type="transmembrane region" description="Helical" evidence="1">
    <location>
        <begin position="20"/>
        <end position="44"/>
    </location>
</feature>
<evidence type="ECO:0000313" key="3">
    <source>
        <dbReference type="Proteomes" id="UP001550348"/>
    </source>
</evidence>
<keyword evidence="1" id="KW-0812">Transmembrane</keyword>
<reference evidence="2 3" key="1">
    <citation type="submission" date="2024-06" db="EMBL/GenBank/DDBJ databases">
        <title>The Natural Products Discovery Center: Release of the First 8490 Sequenced Strains for Exploring Actinobacteria Biosynthetic Diversity.</title>
        <authorList>
            <person name="Kalkreuter E."/>
            <person name="Kautsar S.A."/>
            <person name="Yang D."/>
            <person name="Bader C.D."/>
            <person name="Teijaro C.N."/>
            <person name="Fluegel L."/>
            <person name="Davis C.M."/>
            <person name="Simpson J.R."/>
            <person name="Lauterbach L."/>
            <person name="Steele A.D."/>
            <person name="Gui C."/>
            <person name="Meng S."/>
            <person name="Li G."/>
            <person name="Viehrig K."/>
            <person name="Ye F."/>
            <person name="Su P."/>
            <person name="Kiefer A.F."/>
            <person name="Nichols A."/>
            <person name="Cepeda A.J."/>
            <person name="Yan W."/>
            <person name="Fan B."/>
            <person name="Jiang Y."/>
            <person name="Adhikari A."/>
            <person name="Zheng C.-J."/>
            <person name="Schuster L."/>
            <person name="Cowan T.M."/>
            <person name="Smanski M.J."/>
            <person name="Chevrette M.G."/>
            <person name="De Carvalho L.P.S."/>
            <person name="Shen B."/>
        </authorList>
    </citation>
    <scope>NUCLEOTIDE SEQUENCE [LARGE SCALE GENOMIC DNA]</scope>
    <source>
        <strain evidence="2 3">NPDC006286</strain>
    </source>
</reference>
<keyword evidence="3" id="KW-1185">Reference proteome</keyword>
<dbReference type="RefSeq" id="WP_355666569.1">
    <property type="nucleotide sequence ID" value="NZ_JBEXRX010000085.1"/>
</dbReference>
<dbReference type="EMBL" id="JBEXRX010000085">
    <property type="protein sequence ID" value="MEU0154926.1"/>
    <property type="molecule type" value="Genomic_DNA"/>
</dbReference>
<dbReference type="Proteomes" id="UP001550348">
    <property type="component" value="Unassembled WGS sequence"/>
</dbReference>
<accession>A0ABV2VQ54</accession>
<gene>
    <name evidence="2" type="ORF">ABZ071_24035</name>
</gene>
<comment type="caution">
    <text evidence="2">The sequence shown here is derived from an EMBL/GenBank/DDBJ whole genome shotgun (WGS) entry which is preliminary data.</text>
</comment>